<dbReference type="Gene3D" id="3.40.50.1820">
    <property type="entry name" value="alpha/beta hydrolase"/>
    <property type="match status" value="1"/>
</dbReference>
<evidence type="ECO:0000256" key="1">
    <source>
        <dbReference type="ARBA" id="ARBA00022801"/>
    </source>
</evidence>
<dbReference type="GO" id="GO:0016787">
    <property type="term" value="F:hydrolase activity"/>
    <property type="evidence" value="ECO:0007669"/>
    <property type="project" value="UniProtKB-KW"/>
</dbReference>
<organism evidence="3 4">
    <name type="scientific">Fundicoccus ignavus</name>
    <dbReference type="NCBI Taxonomy" id="2664442"/>
    <lineage>
        <taxon>Bacteria</taxon>
        <taxon>Bacillati</taxon>
        <taxon>Bacillota</taxon>
        <taxon>Bacilli</taxon>
        <taxon>Lactobacillales</taxon>
        <taxon>Aerococcaceae</taxon>
        <taxon>Fundicoccus</taxon>
    </lineage>
</organism>
<keyword evidence="4" id="KW-1185">Reference proteome</keyword>
<dbReference type="SUPFAM" id="SSF53474">
    <property type="entry name" value="alpha/beta-Hydrolases"/>
    <property type="match status" value="1"/>
</dbReference>
<dbReference type="PANTHER" id="PTHR48081">
    <property type="entry name" value="AB HYDROLASE SUPERFAMILY PROTEIN C4A8.06C"/>
    <property type="match status" value="1"/>
</dbReference>
<name>A0A6I2GJ31_9LACT</name>
<sequence length="301" mass="34719">MMLEEDKTIFEYRMSKEMKFTHAIKEEKLKQNIEKISYFTKDCGYIDGYIYRPETYDGQTKLPVVFNFHGGGMVLKYCEQDGIYCQEIANKVGVAVVNVDYAVAPEFKFPLPIYSAYEFIEQVLEDNEMYSFQKDNCLLMGHSAGGYLSTALCILNDTNQKFQVKGLIANYAVLKQDTAPSARISKNIDKSIPVSRMEQYHNWYFEKGEDTTHPLASPINAQGHIFPPSLIISADYDSLKNEEKQFAEKLRASGVKVRYENFDEAMHGFTHKWFDEYHPTQAKKAWSLMQAFIKEQLLTEA</sequence>
<dbReference type="Proteomes" id="UP000430975">
    <property type="component" value="Unassembled WGS sequence"/>
</dbReference>
<dbReference type="EMBL" id="WJQS01000001">
    <property type="protein sequence ID" value="MRI84588.1"/>
    <property type="molecule type" value="Genomic_DNA"/>
</dbReference>
<proteinExistence type="predicted"/>
<dbReference type="InterPro" id="IPR013094">
    <property type="entry name" value="AB_hydrolase_3"/>
</dbReference>
<gene>
    <name evidence="3" type="ORF">GIY09_01580</name>
</gene>
<feature type="domain" description="Alpha/beta hydrolase fold-3" evidence="2">
    <location>
        <begin position="65"/>
        <end position="270"/>
    </location>
</feature>
<accession>A0A6I2GJ31</accession>
<reference evidence="3 4" key="1">
    <citation type="submission" date="2019-11" db="EMBL/GenBank/DDBJ databases">
        <title>Characterisation of Fundicoccus ignavus gen. nov. sp. nov., a novel genus of the family Aerococcaceae isolated from bulk tank milk.</title>
        <authorList>
            <person name="Siebert A."/>
            <person name="Huptas C."/>
            <person name="Wenning M."/>
            <person name="Scherer S."/>
            <person name="Doll E.V."/>
        </authorList>
    </citation>
    <scope>NUCLEOTIDE SEQUENCE [LARGE SCALE GENOMIC DNA]</scope>
    <source>
        <strain evidence="3 4">WS4759</strain>
    </source>
</reference>
<dbReference type="Pfam" id="PF07859">
    <property type="entry name" value="Abhydrolase_3"/>
    <property type="match status" value="1"/>
</dbReference>
<dbReference type="InterPro" id="IPR029058">
    <property type="entry name" value="AB_hydrolase_fold"/>
</dbReference>
<dbReference type="PANTHER" id="PTHR48081:SF8">
    <property type="entry name" value="ALPHA_BETA HYDROLASE FOLD-3 DOMAIN-CONTAINING PROTEIN-RELATED"/>
    <property type="match status" value="1"/>
</dbReference>
<keyword evidence="1 3" id="KW-0378">Hydrolase</keyword>
<dbReference type="AlphaFoldDB" id="A0A6I2GJ31"/>
<evidence type="ECO:0000313" key="3">
    <source>
        <dbReference type="EMBL" id="MRI84588.1"/>
    </source>
</evidence>
<evidence type="ECO:0000259" key="2">
    <source>
        <dbReference type="Pfam" id="PF07859"/>
    </source>
</evidence>
<evidence type="ECO:0000313" key="4">
    <source>
        <dbReference type="Proteomes" id="UP000430975"/>
    </source>
</evidence>
<protein>
    <submittedName>
        <fullName evidence="3">Alpha/beta hydrolase fold domain-containing protein</fullName>
    </submittedName>
</protein>
<dbReference type="InterPro" id="IPR050300">
    <property type="entry name" value="GDXG_lipolytic_enzyme"/>
</dbReference>
<comment type="caution">
    <text evidence="3">The sequence shown here is derived from an EMBL/GenBank/DDBJ whole genome shotgun (WGS) entry which is preliminary data.</text>
</comment>